<evidence type="ECO:0000256" key="5">
    <source>
        <dbReference type="ARBA" id="ARBA00023316"/>
    </source>
</evidence>
<dbReference type="SUPFAM" id="SSF55846">
    <property type="entry name" value="N-acetylmuramoyl-L-alanine amidase-like"/>
    <property type="match status" value="1"/>
</dbReference>
<evidence type="ECO:0000313" key="8">
    <source>
        <dbReference type="Proteomes" id="UP001258181"/>
    </source>
</evidence>
<evidence type="ECO:0000256" key="4">
    <source>
        <dbReference type="ARBA" id="ARBA00022801"/>
    </source>
</evidence>
<sequence>MSYVITYDYIKVGNARPGKKLKNLLFGVAHDTANPGSTARENRTYFNNQQPSASAHVFIDDKEILVIVPLDEIAYHVQYSAQMDNLRFGADANDSAIGVELCYGESIDFQEAYKRYVWFWSWLCKKNNWDPFSKIASHKQLDPKRRTDPDNALNQYGITFNQFISDVKKEMDTEAITKPPIIKDTNKGYLEKGDSGEGVKDLQRMLNAIGFKLVVDGIFGEKTYNAVRSFQKMNNLKVDGLAGKETMTRLEAASKPHPKAIVPYPGYVIKQGSKDSANIKRIQRALGVTVDGIFGAKTESAVKAYQKRKGLTADGIVGQATWNTLF</sequence>
<protein>
    <recommendedName>
        <fullName evidence="3">N-acetylmuramoyl-L-alanine amidase</fullName>
        <ecNumber evidence="3">3.5.1.28</ecNumber>
    </recommendedName>
</protein>
<evidence type="ECO:0000259" key="6">
    <source>
        <dbReference type="SMART" id="SM00644"/>
    </source>
</evidence>
<dbReference type="Pfam" id="PF01471">
    <property type="entry name" value="PG_binding_1"/>
    <property type="match status" value="2"/>
</dbReference>
<dbReference type="PANTHER" id="PTHR30417">
    <property type="entry name" value="N-ACETYLMURAMOYL-L-ALANINE AMIDASE AMID"/>
    <property type="match status" value="1"/>
</dbReference>
<evidence type="ECO:0000313" key="7">
    <source>
        <dbReference type="EMBL" id="MDR7074245.1"/>
    </source>
</evidence>
<dbReference type="InterPro" id="IPR036505">
    <property type="entry name" value="Amidase/PGRP_sf"/>
</dbReference>
<comment type="catalytic activity">
    <reaction evidence="1">
        <text>Hydrolyzes the link between N-acetylmuramoyl residues and L-amino acid residues in certain cell-wall glycopeptides.</text>
        <dbReference type="EC" id="3.5.1.28"/>
    </reaction>
</comment>
<dbReference type="CDD" id="cd06583">
    <property type="entry name" value="PGRP"/>
    <property type="match status" value="1"/>
</dbReference>
<dbReference type="InterPro" id="IPR051206">
    <property type="entry name" value="NAMLAA_amidase_2"/>
</dbReference>
<dbReference type="Gene3D" id="3.40.80.10">
    <property type="entry name" value="Peptidoglycan recognition protein-like"/>
    <property type="match status" value="1"/>
</dbReference>
<comment type="caution">
    <text evidence="7">The sequence shown here is derived from an EMBL/GenBank/DDBJ whole genome shotgun (WGS) entry which is preliminary data.</text>
</comment>
<dbReference type="SMART" id="SM00644">
    <property type="entry name" value="Ami_2"/>
    <property type="match status" value="1"/>
</dbReference>
<keyword evidence="8" id="KW-1185">Reference proteome</keyword>
<keyword evidence="5" id="KW-0961">Cell wall biogenesis/degradation</keyword>
<dbReference type="InterPro" id="IPR036365">
    <property type="entry name" value="PGBD-like_sf"/>
</dbReference>
<dbReference type="Gene3D" id="1.10.101.10">
    <property type="entry name" value="PGBD-like superfamily/PGBD"/>
    <property type="match status" value="2"/>
</dbReference>
<dbReference type="Proteomes" id="UP001258181">
    <property type="component" value="Unassembled WGS sequence"/>
</dbReference>
<dbReference type="Pfam" id="PF01510">
    <property type="entry name" value="Amidase_2"/>
    <property type="match status" value="1"/>
</dbReference>
<feature type="domain" description="N-acetylmuramoyl-L-alanine amidase" evidence="6">
    <location>
        <begin position="14"/>
        <end position="150"/>
    </location>
</feature>
<accession>A0ABU1U434</accession>
<dbReference type="InterPro" id="IPR002502">
    <property type="entry name" value="Amidase_domain"/>
</dbReference>
<evidence type="ECO:0000256" key="1">
    <source>
        <dbReference type="ARBA" id="ARBA00001561"/>
    </source>
</evidence>
<proteinExistence type="inferred from homology"/>
<keyword evidence="4" id="KW-0378">Hydrolase</keyword>
<comment type="similarity">
    <text evidence="2">Belongs to the N-acetylmuramoyl-L-alanine amidase 2 family.</text>
</comment>
<gene>
    <name evidence="7" type="ORF">J2X07_003240</name>
</gene>
<organism evidence="7 8">
    <name type="scientific">Fictibacillus barbaricus</name>
    <dbReference type="NCBI Taxonomy" id="182136"/>
    <lineage>
        <taxon>Bacteria</taxon>
        <taxon>Bacillati</taxon>
        <taxon>Bacillota</taxon>
        <taxon>Bacilli</taxon>
        <taxon>Bacillales</taxon>
        <taxon>Fictibacillaceae</taxon>
        <taxon>Fictibacillus</taxon>
    </lineage>
</organism>
<dbReference type="InterPro" id="IPR036366">
    <property type="entry name" value="PGBDSf"/>
</dbReference>
<dbReference type="SUPFAM" id="SSF47090">
    <property type="entry name" value="PGBD-like"/>
    <property type="match status" value="2"/>
</dbReference>
<name>A0ABU1U434_9BACL</name>
<evidence type="ECO:0000256" key="3">
    <source>
        <dbReference type="ARBA" id="ARBA00011901"/>
    </source>
</evidence>
<reference evidence="7 8" key="1">
    <citation type="submission" date="2023-07" db="EMBL/GenBank/DDBJ databases">
        <title>Sorghum-associated microbial communities from plants grown in Nebraska, USA.</title>
        <authorList>
            <person name="Schachtman D."/>
        </authorList>
    </citation>
    <scope>NUCLEOTIDE SEQUENCE [LARGE SCALE GENOMIC DNA]</scope>
    <source>
        <strain evidence="7 8">BE211</strain>
    </source>
</reference>
<dbReference type="EMBL" id="JAVDWA010000006">
    <property type="protein sequence ID" value="MDR7074245.1"/>
    <property type="molecule type" value="Genomic_DNA"/>
</dbReference>
<dbReference type="InterPro" id="IPR002477">
    <property type="entry name" value="Peptidoglycan-bd-like"/>
</dbReference>
<dbReference type="EC" id="3.5.1.28" evidence="3"/>
<evidence type="ECO:0000256" key="2">
    <source>
        <dbReference type="ARBA" id="ARBA00007553"/>
    </source>
</evidence>
<dbReference type="PANTHER" id="PTHR30417:SF1">
    <property type="entry name" value="N-ACETYLMURAMOYL-L-ALANINE AMIDASE AMID"/>
    <property type="match status" value="1"/>
</dbReference>